<accession>A0ABQ2JWH2</accession>
<proteinExistence type="predicted"/>
<dbReference type="EMBL" id="BMLK01000016">
    <property type="protein sequence ID" value="GGN55587.1"/>
    <property type="molecule type" value="Genomic_DNA"/>
</dbReference>
<evidence type="ECO:0000313" key="1">
    <source>
        <dbReference type="EMBL" id="GGN55587.1"/>
    </source>
</evidence>
<evidence type="ECO:0000313" key="2">
    <source>
        <dbReference type="Proteomes" id="UP000605099"/>
    </source>
</evidence>
<dbReference type="RefSeq" id="WP_098108386.1">
    <property type="nucleotide sequence ID" value="NZ_BMLK01000016.1"/>
</dbReference>
<gene>
    <name evidence="1" type="ORF">GCM10011349_32420</name>
</gene>
<reference evidence="2" key="1">
    <citation type="journal article" date="2019" name="Int. J. Syst. Evol. Microbiol.">
        <title>The Global Catalogue of Microorganisms (GCM) 10K type strain sequencing project: providing services to taxonomists for standard genome sequencing and annotation.</title>
        <authorList>
            <consortium name="The Broad Institute Genomics Platform"/>
            <consortium name="The Broad Institute Genome Sequencing Center for Infectious Disease"/>
            <person name="Wu L."/>
            <person name="Ma J."/>
        </authorList>
    </citation>
    <scope>NUCLEOTIDE SEQUENCE [LARGE SCALE GENOMIC DNA]</scope>
    <source>
        <strain evidence="2">CGMCC 1.6784</strain>
    </source>
</reference>
<protein>
    <submittedName>
        <fullName evidence="1">Uncharacterized protein</fullName>
    </submittedName>
</protein>
<keyword evidence="2" id="KW-1185">Reference proteome</keyword>
<sequence length="153" mass="16560">MVDRVSAWITLGGSINPAVWANLKTAIADEGLSTDWGGEPFDEAERIDGQALELCAEEVAYGRFTKLEELCHRHGVPFVRSCNGYDSQWGAERVVFTGTGEPVTFPIGNDGNPYVDRTKIAELGSLEAVETYLDAADFAVPPLVVTAEEASHD</sequence>
<comment type="caution">
    <text evidence="1">The sequence shown here is derived from an EMBL/GenBank/DDBJ whole genome shotgun (WGS) entry which is preliminary data.</text>
</comment>
<name>A0ABQ2JWH2_9SPHN</name>
<organism evidence="1 2">
    <name type="scientific">Novosphingobium indicum</name>
    <dbReference type="NCBI Taxonomy" id="462949"/>
    <lineage>
        <taxon>Bacteria</taxon>
        <taxon>Pseudomonadati</taxon>
        <taxon>Pseudomonadota</taxon>
        <taxon>Alphaproteobacteria</taxon>
        <taxon>Sphingomonadales</taxon>
        <taxon>Sphingomonadaceae</taxon>
        <taxon>Novosphingobium</taxon>
    </lineage>
</organism>
<dbReference type="Proteomes" id="UP000605099">
    <property type="component" value="Unassembled WGS sequence"/>
</dbReference>